<evidence type="ECO:0000313" key="10">
    <source>
        <dbReference type="EMBL" id="ETW77973.1"/>
    </source>
</evidence>
<dbReference type="Pfam" id="PF05199">
    <property type="entry name" value="GMC_oxred_C"/>
    <property type="match status" value="1"/>
</dbReference>
<dbReference type="OrthoDB" id="269227at2759"/>
<feature type="chain" id="PRO_5004844127" evidence="7">
    <location>
        <begin position="25"/>
        <end position="620"/>
    </location>
</feature>
<dbReference type="PROSITE" id="PS00623">
    <property type="entry name" value="GMC_OXRED_1"/>
    <property type="match status" value="1"/>
</dbReference>
<dbReference type="PROSITE" id="PS00624">
    <property type="entry name" value="GMC_OXRED_2"/>
    <property type="match status" value="1"/>
</dbReference>
<evidence type="ECO:0000256" key="7">
    <source>
        <dbReference type="SAM" id="SignalP"/>
    </source>
</evidence>
<dbReference type="RefSeq" id="XP_009549982.1">
    <property type="nucleotide sequence ID" value="XM_009551687.1"/>
</dbReference>
<comment type="similarity">
    <text evidence="2 6">Belongs to the GMC oxidoreductase family.</text>
</comment>
<feature type="binding site" evidence="5">
    <location>
        <position position="118"/>
    </location>
    <ligand>
        <name>FAD</name>
        <dbReference type="ChEBI" id="CHEBI:57692"/>
    </ligand>
</feature>
<name>W4JWM8_HETIT</name>
<sequence length="620" mass="66270">MAFPAVFSLLLFVLLILEPHRVIGRLYTDPSALPRKNYDYVIVGAGVGGGVVASRLSEDHTTKILLIEAGISDEGIEAIQVPWLAQVLTPNTIVDWNFTTTPQIGLGNRSISYPRGRVLGGSSSVNGLIYTRGSADDYNRIAEVSGDSGWSWDALLPFIKKAEKLVPSADGHNTSGQVDPSAHGHSGPLGVSVLNWPAPTDSMVIQATKELPEFPFVIDFNAGKPLGFGYSQSTISNGTRDSAATAYIHPSLSKYSNLDVLINSHVTKVLQTGIADCIPVFQGVQIARNASSRLYAVTAAKEVILSAGSIGTPQILMLSGIGNSTKLSSLGIDPKVELPDVGQHLQDHTHLSDIWLTNASFSWDDIRRNATLAAQELAEWRNNRTGPYTDGFYSQIGWSRLPDNATIFQTHSDPSAGSNTPHFQLEIYDTFSATSAYPSEGRFLTIATALVTPAGRGTVTLASSDPFEDPLIDPAFLTSEFDLFVIREAARAGRRFASAASFSGLLLEPYGPFGQAQTDEELNAYARATAGTAYHPTSTARMSAWNATNGVVNPDLTLKKARGLRIVDASVLVSCSLVAHVRSGGTKHDVNVQPFVPSANTQASVYAIAERAAAIIRGTA</sequence>
<proteinExistence type="inferred from homology"/>
<keyword evidence="11" id="KW-1185">Reference proteome</keyword>
<dbReference type="SUPFAM" id="SSF54373">
    <property type="entry name" value="FAD-linked reductases, C-terminal domain"/>
    <property type="match status" value="1"/>
</dbReference>
<dbReference type="KEGG" id="hir:HETIRDRAFT_163946"/>
<keyword evidence="3 6" id="KW-0285">Flavoprotein</keyword>
<evidence type="ECO:0000256" key="3">
    <source>
        <dbReference type="ARBA" id="ARBA00022630"/>
    </source>
</evidence>
<dbReference type="Proteomes" id="UP000030671">
    <property type="component" value="Unassembled WGS sequence"/>
</dbReference>
<dbReference type="SUPFAM" id="SSF51905">
    <property type="entry name" value="FAD/NAD(P)-binding domain"/>
    <property type="match status" value="1"/>
</dbReference>
<comment type="cofactor">
    <cofactor evidence="1 5">
        <name>FAD</name>
        <dbReference type="ChEBI" id="CHEBI:57692"/>
    </cofactor>
</comment>
<dbReference type="Gene3D" id="3.50.50.60">
    <property type="entry name" value="FAD/NAD(P)-binding domain"/>
    <property type="match status" value="1"/>
</dbReference>
<evidence type="ECO:0000256" key="4">
    <source>
        <dbReference type="ARBA" id="ARBA00022827"/>
    </source>
</evidence>
<dbReference type="InterPro" id="IPR000172">
    <property type="entry name" value="GMC_OxRdtase_N"/>
</dbReference>
<dbReference type="GeneID" id="20667881"/>
<dbReference type="GO" id="GO:0050660">
    <property type="term" value="F:flavin adenine dinucleotide binding"/>
    <property type="evidence" value="ECO:0007669"/>
    <property type="project" value="InterPro"/>
</dbReference>
<organism evidence="10 11">
    <name type="scientific">Heterobasidion irregulare (strain TC 32-1)</name>
    <dbReference type="NCBI Taxonomy" id="747525"/>
    <lineage>
        <taxon>Eukaryota</taxon>
        <taxon>Fungi</taxon>
        <taxon>Dikarya</taxon>
        <taxon>Basidiomycota</taxon>
        <taxon>Agaricomycotina</taxon>
        <taxon>Agaricomycetes</taxon>
        <taxon>Russulales</taxon>
        <taxon>Bondarzewiaceae</taxon>
        <taxon>Heterobasidion</taxon>
        <taxon>Heterobasidion annosum species complex</taxon>
    </lineage>
</organism>
<dbReference type="PANTHER" id="PTHR11552">
    <property type="entry name" value="GLUCOSE-METHANOL-CHOLINE GMC OXIDOREDUCTASE"/>
    <property type="match status" value="1"/>
</dbReference>
<evidence type="ECO:0000259" key="9">
    <source>
        <dbReference type="PROSITE" id="PS00624"/>
    </source>
</evidence>
<dbReference type="EMBL" id="KI925462">
    <property type="protein sequence ID" value="ETW77973.1"/>
    <property type="molecule type" value="Genomic_DNA"/>
</dbReference>
<dbReference type="Pfam" id="PF00732">
    <property type="entry name" value="GMC_oxred_N"/>
    <property type="match status" value="1"/>
</dbReference>
<dbReference type="eggNOG" id="KOG1238">
    <property type="taxonomic scope" value="Eukaryota"/>
</dbReference>
<dbReference type="AlphaFoldDB" id="W4JWM8"/>
<gene>
    <name evidence="10" type="primary">aao8</name>
    <name evidence="10" type="ORF">HETIRDRAFT_163946</name>
</gene>
<evidence type="ECO:0000313" key="11">
    <source>
        <dbReference type="Proteomes" id="UP000030671"/>
    </source>
</evidence>
<evidence type="ECO:0000259" key="8">
    <source>
        <dbReference type="PROSITE" id="PS00623"/>
    </source>
</evidence>
<reference evidence="10 11" key="1">
    <citation type="journal article" date="2012" name="New Phytol.">
        <title>Insight into trade-off between wood decay and parasitism from the genome of a fungal forest pathogen.</title>
        <authorList>
            <person name="Olson A."/>
            <person name="Aerts A."/>
            <person name="Asiegbu F."/>
            <person name="Belbahri L."/>
            <person name="Bouzid O."/>
            <person name="Broberg A."/>
            <person name="Canback B."/>
            <person name="Coutinho P.M."/>
            <person name="Cullen D."/>
            <person name="Dalman K."/>
            <person name="Deflorio G."/>
            <person name="van Diepen L.T."/>
            <person name="Dunand C."/>
            <person name="Duplessis S."/>
            <person name="Durling M."/>
            <person name="Gonthier P."/>
            <person name="Grimwood J."/>
            <person name="Fossdal C.G."/>
            <person name="Hansson D."/>
            <person name="Henrissat B."/>
            <person name="Hietala A."/>
            <person name="Himmelstrand K."/>
            <person name="Hoffmeister D."/>
            <person name="Hogberg N."/>
            <person name="James T.Y."/>
            <person name="Karlsson M."/>
            <person name="Kohler A."/>
            <person name="Kues U."/>
            <person name="Lee Y.H."/>
            <person name="Lin Y.C."/>
            <person name="Lind M."/>
            <person name="Lindquist E."/>
            <person name="Lombard V."/>
            <person name="Lucas S."/>
            <person name="Lunden K."/>
            <person name="Morin E."/>
            <person name="Murat C."/>
            <person name="Park J."/>
            <person name="Raffaello T."/>
            <person name="Rouze P."/>
            <person name="Salamov A."/>
            <person name="Schmutz J."/>
            <person name="Solheim H."/>
            <person name="Stahlberg J."/>
            <person name="Velez H."/>
            <person name="de Vries R.P."/>
            <person name="Wiebenga A."/>
            <person name="Woodward S."/>
            <person name="Yakovlev I."/>
            <person name="Garbelotto M."/>
            <person name="Martin F."/>
            <person name="Grigoriev I.V."/>
            <person name="Stenlid J."/>
        </authorList>
    </citation>
    <scope>NUCLEOTIDE SEQUENCE [LARGE SCALE GENOMIC DNA]</scope>
    <source>
        <strain evidence="10 11">TC 32-1</strain>
    </source>
</reference>
<dbReference type="InterPro" id="IPR036188">
    <property type="entry name" value="FAD/NAD-bd_sf"/>
</dbReference>
<feature type="domain" description="Glucose-methanol-choline oxidoreductase N-terminal" evidence="9">
    <location>
        <begin position="308"/>
        <end position="322"/>
    </location>
</feature>
<keyword evidence="7" id="KW-0732">Signal</keyword>
<dbReference type="STRING" id="747525.W4JWM8"/>
<dbReference type="HOGENOM" id="CLU_002865_6_3_1"/>
<dbReference type="PANTHER" id="PTHR11552:SF147">
    <property type="entry name" value="CHOLINE DEHYDROGENASE, MITOCHONDRIAL"/>
    <property type="match status" value="1"/>
</dbReference>
<dbReference type="GO" id="GO:0016614">
    <property type="term" value="F:oxidoreductase activity, acting on CH-OH group of donors"/>
    <property type="evidence" value="ECO:0007669"/>
    <property type="project" value="InterPro"/>
</dbReference>
<evidence type="ECO:0000256" key="2">
    <source>
        <dbReference type="ARBA" id="ARBA00010790"/>
    </source>
</evidence>
<dbReference type="InterPro" id="IPR007867">
    <property type="entry name" value="GMC_OxRtase_C"/>
</dbReference>
<dbReference type="Gene3D" id="3.30.560.10">
    <property type="entry name" value="Glucose Oxidase, domain 3"/>
    <property type="match status" value="1"/>
</dbReference>
<feature type="binding site" evidence="5">
    <location>
        <position position="266"/>
    </location>
    <ligand>
        <name>FAD</name>
        <dbReference type="ChEBI" id="CHEBI:57692"/>
    </ligand>
</feature>
<feature type="signal peptide" evidence="7">
    <location>
        <begin position="1"/>
        <end position="24"/>
    </location>
</feature>
<feature type="domain" description="Glucose-methanol-choline oxidoreductase N-terminal" evidence="8">
    <location>
        <begin position="116"/>
        <end position="139"/>
    </location>
</feature>
<dbReference type="InterPro" id="IPR012132">
    <property type="entry name" value="GMC_OxRdtase"/>
</dbReference>
<evidence type="ECO:0000256" key="5">
    <source>
        <dbReference type="PIRSR" id="PIRSR000137-2"/>
    </source>
</evidence>
<dbReference type="InParanoid" id="W4JWM8"/>
<keyword evidence="4 5" id="KW-0274">FAD</keyword>
<accession>W4JWM8</accession>
<protein>
    <submittedName>
        <fullName evidence="10">Aryl-alcohol oxidase-like protein</fullName>
    </submittedName>
</protein>
<evidence type="ECO:0000256" key="6">
    <source>
        <dbReference type="RuleBase" id="RU003968"/>
    </source>
</evidence>
<dbReference type="PIRSF" id="PIRSF000137">
    <property type="entry name" value="Alcohol_oxidase"/>
    <property type="match status" value="1"/>
</dbReference>
<evidence type="ECO:0000256" key="1">
    <source>
        <dbReference type="ARBA" id="ARBA00001974"/>
    </source>
</evidence>